<reference evidence="5 6" key="1">
    <citation type="submission" date="2016-12" db="EMBL/GenBank/DDBJ databases">
        <title>Analysis of the Molecular Diversity Among Cronobacter Species Isolated from Filth Flies Using a Pan Genomic DNA Microarray.</title>
        <authorList>
            <person name="Pava-Ripoll M."/>
            <person name="Tall B."/>
            <person name="Farber J."/>
            <person name="Fanning S."/>
            <person name="Lehner A."/>
            <person name="Stephan R."/>
            <person name="Pagotto F."/>
            <person name="Iverson C."/>
            <person name="Ziobro G."/>
            <person name="Miller A."/>
            <person name="Pearson R."/>
            <person name="Yan Q."/>
            <person name="Kim M."/>
            <person name="Jeong S."/>
            <person name="Park J."/>
            <person name="Jun S."/>
            <person name="Choi H."/>
            <person name="Chung T."/>
            <person name="Yoo Y."/>
            <person name="Park E."/>
            <person name="Hwang S."/>
            <person name="Lee B."/>
            <person name="Sathyamoorthy V."/>
            <person name="Carter L."/>
            <person name="Mammel M."/>
            <person name="Jackson S."/>
            <person name="Kothary M."/>
            <person name="Patel I."/>
            <person name="Grim C."/>
            <person name="Gopinath G."/>
            <person name="Gangiredla J."/>
            <person name="Chase H."/>
        </authorList>
    </citation>
    <scope>NUCLEOTIDE SEQUENCE [LARGE SCALE GENOMIC DNA]</scope>
    <source>
        <strain evidence="5 6">MOD1-Md1s</strain>
    </source>
</reference>
<evidence type="ECO:0000313" key="4">
    <source>
        <dbReference type="EMBL" id="KAB0884559.1"/>
    </source>
</evidence>
<dbReference type="GO" id="GO:0004131">
    <property type="term" value="F:cytosine deaminase activity"/>
    <property type="evidence" value="ECO:0007669"/>
    <property type="project" value="UniProtKB-EC"/>
</dbReference>
<dbReference type="OrthoDB" id="9815027at2"/>
<reference evidence="4 7" key="2">
    <citation type="submission" date="2019-08" db="EMBL/GenBank/DDBJ databases">
        <title>Prevalence, distribution, and phylogeny of type two toxin-antitoxin genes possessed by Cronobacter species where C. sakazakii homologs follow sequence type lineages.</title>
        <authorList>
            <person name="Finkelstein S."/>
            <person name="Negrete F."/>
            <person name="Jang H."/>
            <person name="Gopinath G.R."/>
            <person name="Tall B.D."/>
        </authorList>
    </citation>
    <scope>NUCLEOTIDE SEQUENCE [LARGE SCALE GENOMIC DNA]</scope>
    <source>
        <strain evidence="4 7">MOD1_GK1257</strain>
    </source>
</reference>
<dbReference type="GO" id="GO:0006209">
    <property type="term" value="P:cytosine catabolic process"/>
    <property type="evidence" value="ECO:0007669"/>
    <property type="project" value="TreeGrafter"/>
</dbReference>
<gene>
    <name evidence="4" type="primary">codA</name>
    <name evidence="5" type="ORF">AUN14_14190</name>
    <name evidence="4" type="ORF">FZI19_04600</name>
</gene>
<dbReference type="PANTHER" id="PTHR32027:SF0">
    <property type="entry name" value="CYTOSINE DEAMINASE"/>
    <property type="match status" value="1"/>
</dbReference>
<dbReference type="EC" id="3.5.4.1" evidence="5"/>
<dbReference type="Proteomes" id="UP000244378">
    <property type="component" value="Unassembled WGS sequence"/>
</dbReference>
<dbReference type="CDD" id="cd01293">
    <property type="entry name" value="Bact_CD"/>
    <property type="match status" value="1"/>
</dbReference>
<evidence type="ECO:0000313" key="6">
    <source>
        <dbReference type="Proteomes" id="UP000244378"/>
    </source>
</evidence>
<dbReference type="Gene3D" id="3.20.20.140">
    <property type="entry name" value="Metal-dependent hydrolases"/>
    <property type="match status" value="1"/>
</dbReference>
<keyword evidence="1" id="KW-0479">Metal-binding</keyword>
<evidence type="ECO:0000313" key="7">
    <source>
        <dbReference type="Proteomes" id="UP000469927"/>
    </source>
</evidence>
<dbReference type="Pfam" id="PF07969">
    <property type="entry name" value="Amidohydro_3"/>
    <property type="match status" value="1"/>
</dbReference>
<dbReference type="EMBL" id="MSAE01000027">
    <property type="protein sequence ID" value="PUX12954.1"/>
    <property type="molecule type" value="Genomic_DNA"/>
</dbReference>
<evidence type="ECO:0000313" key="5">
    <source>
        <dbReference type="EMBL" id="PUX12954.1"/>
    </source>
</evidence>
<dbReference type="PANTHER" id="PTHR32027">
    <property type="entry name" value="CYTOSINE DEAMINASE"/>
    <property type="match status" value="1"/>
</dbReference>
<dbReference type="Proteomes" id="UP000469927">
    <property type="component" value="Unassembled WGS sequence"/>
</dbReference>
<dbReference type="SUPFAM" id="SSF51338">
    <property type="entry name" value="Composite domain of metallo-dependent hydrolases"/>
    <property type="match status" value="1"/>
</dbReference>
<evidence type="ECO:0000256" key="1">
    <source>
        <dbReference type="ARBA" id="ARBA00022723"/>
    </source>
</evidence>
<dbReference type="SUPFAM" id="SSF51556">
    <property type="entry name" value="Metallo-dependent hydrolases"/>
    <property type="match status" value="1"/>
</dbReference>
<dbReference type="NCBIfam" id="NF006685">
    <property type="entry name" value="PRK09230.1"/>
    <property type="match status" value="1"/>
</dbReference>
<dbReference type="InterPro" id="IPR052349">
    <property type="entry name" value="Metallo-hydrolase_Enzymes"/>
</dbReference>
<name>A0A2T7ARI3_9ENTR</name>
<dbReference type="FunFam" id="3.20.20.140:FF:000019">
    <property type="entry name" value="Cytosine deaminase"/>
    <property type="match status" value="1"/>
</dbReference>
<dbReference type="InterPro" id="IPR013108">
    <property type="entry name" value="Amidohydro_3"/>
</dbReference>
<keyword evidence="7" id="KW-1185">Reference proteome</keyword>
<dbReference type="InterPro" id="IPR032466">
    <property type="entry name" value="Metal_Hydrolase"/>
</dbReference>
<feature type="domain" description="Amidohydrolase 3" evidence="3">
    <location>
        <begin position="42"/>
        <end position="400"/>
    </location>
</feature>
<dbReference type="EMBL" id="WAGD01000011">
    <property type="protein sequence ID" value="KAB0884559.1"/>
    <property type="molecule type" value="Genomic_DNA"/>
</dbReference>
<dbReference type="GO" id="GO:0035888">
    <property type="term" value="F:isoguanine deaminase activity"/>
    <property type="evidence" value="ECO:0007669"/>
    <property type="project" value="TreeGrafter"/>
</dbReference>
<evidence type="ECO:0000259" key="3">
    <source>
        <dbReference type="Pfam" id="PF07969"/>
    </source>
</evidence>
<dbReference type="Gene3D" id="2.30.40.10">
    <property type="entry name" value="Urease, subunit C, domain 1"/>
    <property type="match status" value="1"/>
</dbReference>
<dbReference type="GO" id="GO:0046872">
    <property type="term" value="F:metal ion binding"/>
    <property type="evidence" value="ECO:0007669"/>
    <property type="project" value="UniProtKB-KW"/>
</dbReference>
<protein>
    <submittedName>
        <fullName evidence="5">Cytosine deaminase</fullName>
        <ecNumber evidence="5">3.5.4.1</ecNumber>
    </submittedName>
</protein>
<proteinExistence type="predicted"/>
<sequence length="411" mass="45731">MNIVNARLRRRGGWFSLVLEGGLINAITPQTAMQAPREGDLDAQGGLVIPPLVEPHIHLDATLTAGEPEWNMSGTLFEGIERWGQRKATITHEDTKRRAHTTIGMLRDHGIQHVRTHVDVTDPTLAALKAMLEVKEEARALIDLQIVAFPQEGIESFPQGRALMEQAVEMGADVIGGIPHFENTREQGVSSVKFLMDLAERTGCLVDVHCDETDDAQSRFLEVLAEETRVRGMGARVTASHTVAMGSYDNAYCSKLFRLLKRAGLSFVSCPTESIHLQGRFDTWPKRRGVTRVAELDRAGMNVCFGQDSIKDPWYPLGNGNILRVLDAGLHICHMMGYEDLQRSLDFVTDNSARALNLGDNYGIGEGRPANLVVLDAPDDYEVVRRQAKARYSVRHGEVILRREPETLRYS</sequence>
<comment type="caution">
    <text evidence="5">The sequence shown here is derived from an EMBL/GenBank/DDBJ whole genome shotgun (WGS) entry which is preliminary data.</text>
</comment>
<dbReference type="RefSeq" id="WP_075193511.1">
    <property type="nucleotide sequence ID" value="NZ_JADKNN010000018.1"/>
</dbReference>
<organism evidence="5 6">
    <name type="scientific">Cronobacter muytjensii</name>
    <dbReference type="NCBI Taxonomy" id="413501"/>
    <lineage>
        <taxon>Bacteria</taxon>
        <taxon>Pseudomonadati</taxon>
        <taxon>Pseudomonadota</taxon>
        <taxon>Gammaproteobacteria</taxon>
        <taxon>Enterobacterales</taxon>
        <taxon>Enterobacteriaceae</taxon>
        <taxon>Cronobacter</taxon>
    </lineage>
</organism>
<dbReference type="AlphaFoldDB" id="A0A2T7ARI3"/>
<evidence type="ECO:0000256" key="2">
    <source>
        <dbReference type="ARBA" id="ARBA00022801"/>
    </source>
</evidence>
<accession>A0A2T7ARI3</accession>
<keyword evidence="2 5" id="KW-0378">Hydrolase</keyword>
<dbReference type="NCBIfam" id="NF005748">
    <property type="entry name" value="PRK07572.1"/>
    <property type="match status" value="1"/>
</dbReference>
<dbReference type="InterPro" id="IPR011059">
    <property type="entry name" value="Metal-dep_hydrolase_composite"/>
</dbReference>